<evidence type="ECO:0000313" key="2">
    <source>
        <dbReference type="EMBL" id="RHB36914.1"/>
    </source>
</evidence>
<dbReference type="InterPro" id="IPR029044">
    <property type="entry name" value="Nucleotide-diphossugar_trans"/>
</dbReference>
<evidence type="ECO:0000313" key="3">
    <source>
        <dbReference type="Proteomes" id="UP000284379"/>
    </source>
</evidence>
<feature type="domain" description="Glycosyltransferase 2-like" evidence="1">
    <location>
        <begin position="45"/>
        <end position="143"/>
    </location>
</feature>
<dbReference type="GO" id="GO:0016758">
    <property type="term" value="F:hexosyltransferase activity"/>
    <property type="evidence" value="ECO:0007669"/>
    <property type="project" value="UniProtKB-ARBA"/>
</dbReference>
<dbReference type="GeneID" id="69504918"/>
<organism evidence="2 3">
    <name type="scientific">Bacteroides nordii</name>
    <dbReference type="NCBI Taxonomy" id="291645"/>
    <lineage>
        <taxon>Bacteria</taxon>
        <taxon>Pseudomonadati</taxon>
        <taxon>Bacteroidota</taxon>
        <taxon>Bacteroidia</taxon>
        <taxon>Bacteroidales</taxon>
        <taxon>Bacteroidaceae</taxon>
        <taxon>Bacteroides</taxon>
    </lineage>
</organism>
<dbReference type="Proteomes" id="UP000284379">
    <property type="component" value="Unassembled WGS sequence"/>
</dbReference>
<name>A0A413VTU9_9BACE</name>
<evidence type="ECO:0000259" key="1">
    <source>
        <dbReference type="Pfam" id="PF00535"/>
    </source>
</evidence>
<comment type="caution">
    <text evidence="2">The sequence shown here is derived from an EMBL/GenBank/DDBJ whole genome shotgun (WGS) entry which is preliminary data.</text>
</comment>
<dbReference type="EMBL" id="QSGO01000003">
    <property type="protein sequence ID" value="RHB36914.1"/>
    <property type="molecule type" value="Genomic_DNA"/>
</dbReference>
<dbReference type="PANTHER" id="PTHR22916">
    <property type="entry name" value="GLYCOSYLTRANSFERASE"/>
    <property type="match status" value="1"/>
</dbReference>
<dbReference type="Pfam" id="PF00535">
    <property type="entry name" value="Glycos_transf_2"/>
    <property type="match status" value="1"/>
</dbReference>
<dbReference type="AlphaFoldDB" id="A0A413VTU9"/>
<dbReference type="InterPro" id="IPR001173">
    <property type="entry name" value="Glyco_trans_2-like"/>
</dbReference>
<keyword evidence="2" id="KW-0808">Transferase</keyword>
<dbReference type="Gene3D" id="3.90.550.10">
    <property type="entry name" value="Spore Coat Polysaccharide Biosynthesis Protein SpsA, Chain A"/>
    <property type="match status" value="2"/>
</dbReference>
<protein>
    <submittedName>
        <fullName evidence="2">Glycosyltransferase family 2 protein</fullName>
    </submittedName>
</protein>
<reference evidence="2 3" key="1">
    <citation type="submission" date="2018-08" db="EMBL/GenBank/DDBJ databases">
        <title>A genome reference for cultivated species of the human gut microbiota.</title>
        <authorList>
            <person name="Zou Y."/>
            <person name="Xue W."/>
            <person name="Luo G."/>
        </authorList>
    </citation>
    <scope>NUCLEOTIDE SEQUENCE [LARGE SCALE GENOMIC DNA]</scope>
    <source>
        <strain evidence="2 3">AM40-30BH</strain>
    </source>
</reference>
<proteinExistence type="predicted"/>
<sequence length="294" mass="34042">MKPLLSIIIPFYGTADKKMLERCIASIRNQGMETEDYEILIEDDNGKGLGGARNIGIGKARGEYLLFIDADDYLFPGMLAQCMVLLTQHPDMISFGFQQVSHSNETVRSKEEATSKTYPTGAAFMNEHNFMGTAWRHLFLKEWLLKHRLVFPENAYHEDEAFVAKAYFHAGTTIITNLTVYAYYQCPHSILHKQDVTNRTQRIQNFRQILTDLKKYLKETAAEASPQQQRALQRRIHFLTIDYILQLIHNHYPLLGYPAALKELKKHQFLPLPNEKYSWKYSIARIPLNLFALL</sequence>
<gene>
    <name evidence="2" type="ORF">DW888_04960</name>
</gene>
<dbReference type="SUPFAM" id="SSF53448">
    <property type="entry name" value="Nucleotide-diphospho-sugar transferases"/>
    <property type="match status" value="1"/>
</dbReference>
<dbReference type="RefSeq" id="WP_025866791.1">
    <property type="nucleotide sequence ID" value="NZ_CABJFV010000003.1"/>
</dbReference>
<dbReference type="PANTHER" id="PTHR22916:SF3">
    <property type="entry name" value="UDP-GLCNAC:BETAGAL BETA-1,3-N-ACETYLGLUCOSAMINYLTRANSFERASE-LIKE PROTEIN 1"/>
    <property type="match status" value="1"/>
</dbReference>
<accession>A0A413VTU9</accession>
<dbReference type="CDD" id="cd00761">
    <property type="entry name" value="Glyco_tranf_GTA_type"/>
    <property type="match status" value="1"/>
</dbReference>